<keyword evidence="2 4" id="KW-0479">Metal-binding</keyword>
<evidence type="ECO:0000259" key="5">
    <source>
        <dbReference type="PROSITE" id="PS51007"/>
    </source>
</evidence>
<dbReference type="RefSeq" id="WP_166271180.1">
    <property type="nucleotide sequence ID" value="NZ_CP048029.1"/>
</dbReference>
<protein>
    <submittedName>
        <fullName evidence="6">C-type cytochrome</fullName>
    </submittedName>
</protein>
<evidence type="ECO:0000313" key="6">
    <source>
        <dbReference type="EMBL" id="QIK38421.1"/>
    </source>
</evidence>
<dbReference type="InterPro" id="IPR009056">
    <property type="entry name" value="Cyt_c-like_dom"/>
</dbReference>
<dbReference type="AlphaFoldDB" id="A0A6G7VEH5"/>
<evidence type="ECO:0000256" key="4">
    <source>
        <dbReference type="PROSITE-ProRule" id="PRU00433"/>
    </source>
</evidence>
<dbReference type="Pfam" id="PF13442">
    <property type="entry name" value="Cytochrome_CBB3"/>
    <property type="match status" value="1"/>
</dbReference>
<dbReference type="InterPro" id="IPR036909">
    <property type="entry name" value="Cyt_c-like_dom_sf"/>
</dbReference>
<dbReference type="KEGG" id="cjap:GWK36_11015"/>
<dbReference type="PROSITE" id="PS51007">
    <property type="entry name" value="CYTC"/>
    <property type="match status" value="1"/>
</dbReference>
<dbReference type="SUPFAM" id="SSF46626">
    <property type="entry name" value="Cytochrome c"/>
    <property type="match status" value="1"/>
</dbReference>
<organism evidence="6 7">
    <name type="scientific">Caldichromatium japonicum</name>
    <dbReference type="NCBI Taxonomy" id="2699430"/>
    <lineage>
        <taxon>Bacteria</taxon>
        <taxon>Pseudomonadati</taxon>
        <taxon>Pseudomonadota</taxon>
        <taxon>Gammaproteobacteria</taxon>
        <taxon>Chromatiales</taxon>
        <taxon>Chromatiaceae</taxon>
        <taxon>Caldichromatium</taxon>
    </lineage>
</organism>
<accession>A0A6G7VEH5</accession>
<feature type="domain" description="Cytochrome c" evidence="5">
    <location>
        <begin position="11"/>
        <end position="90"/>
    </location>
</feature>
<name>A0A6G7VEH5_9GAMM</name>
<evidence type="ECO:0000313" key="7">
    <source>
        <dbReference type="Proteomes" id="UP000502699"/>
    </source>
</evidence>
<keyword evidence="1 4" id="KW-0349">Heme</keyword>
<reference evidence="7" key="1">
    <citation type="submission" date="2020-01" db="EMBL/GenBank/DDBJ databases">
        <title>Caldichromatium gen. nov., sp. nov., a thermophilic purple sulfur bacterium member of the family Chromatiaceae isolated from Nakabusa hot spring, Japan.</title>
        <authorList>
            <person name="Saini M.K."/>
            <person name="Hanada S."/>
            <person name="Tank M."/>
        </authorList>
    </citation>
    <scope>NUCLEOTIDE SEQUENCE [LARGE SCALE GENOMIC DNA]</scope>
    <source>
        <strain evidence="7">No.7</strain>
    </source>
</reference>
<evidence type="ECO:0000256" key="3">
    <source>
        <dbReference type="ARBA" id="ARBA00023004"/>
    </source>
</evidence>
<proteinExistence type="predicted"/>
<dbReference type="EMBL" id="CP048029">
    <property type="protein sequence ID" value="QIK38421.1"/>
    <property type="molecule type" value="Genomic_DNA"/>
</dbReference>
<keyword evidence="3 4" id="KW-0408">Iron</keyword>
<evidence type="ECO:0000256" key="2">
    <source>
        <dbReference type="ARBA" id="ARBA00022723"/>
    </source>
</evidence>
<dbReference type="Gene3D" id="1.10.760.10">
    <property type="entry name" value="Cytochrome c-like domain"/>
    <property type="match status" value="1"/>
</dbReference>
<dbReference type="GO" id="GO:0009055">
    <property type="term" value="F:electron transfer activity"/>
    <property type="evidence" value="ECO:0007669"/>
    <property type="project" value="InterPro"/>
</dbReference>
<gene>
    <name evidence="6" type="ORF">GWK36_11015</name>
</gene>
<dbReference type="GO" id="GO:0020037">
    <property type="term" value="F:heme binding"/>
    <property type="evidence" value="ECO:0007669"/>
    <property type="project" value="InterPro"/>
</dbReference>
<evidence type="ECO:0000256" key="1">
    <source>
        <dbReference type="ARBA" id="ARBA00022617"/>
    </source>
</evidence>
<sequence>MGCGPSGQDYPAFTSGKALYEHHCAGCHRDLAQGNFLKGVPPLRYENLELTVFVDLIQGHRRAPDTKMPIFDQMQRDQIEAIAQYLHMQIRQGRP</sequence>
<dbReference type="GO" id="GO:0046872">
    <property type="term" value="F:metal ion binding"/>
    <property type="evidence" value="ECO:0007669"/>
    <property type="project" value="UniProtKB-KW"/>
</dbReference>
<dbReference type="Proteomes" id="UP000502699">
    <property type="component" value="Chromosome"/>
</dbReference>
<keyword evidence="7" id="KW-1185">Reference proteome</keyword>